<feature type="non-terminal residue" evidence="2">
    <location>
        <position position="37"/>
    </location>
</feature>
<accession>A0A6J4QSJ7</accession>
<proteinExistence type="predicted"/>
<feature type="region of interest" description="Disordered" evidence="1">
    <location>
        <begin position="1"/>
        <end position="37"/>
    </location>
</feature>
<feature type="non-terminal residue" evidence="2">
    <location>
        <position position="1"/>
    </location>
</feature>
<name>A0A6J4QSJ7_9ACTN</name>
<sequence length="37" mass="4044">AREAEPHVAARETYNTRRPEGAVTTKASRSSVCDVDL</sequence>
<evidence type="ECO:0000256" key="1">
    <source>
        <dbReference type="SAM" id="MobiDB-lite"/>
    </source>
</evidence>
<organism evidence="2">
    <name type="scientific">uncultured Rubrobacteraceae bacterium</name>
    <dbReference type="NCBI Taxonomy" id="349277"/>
    <lineage>
        <taxon>Bacteria</taxon>
        <taxon>Bacillati</taxon>
        <taxon>Actinomycetota</taxon>
        <taxon>Rubrobacteria</taxon>
        <taxon>Rubrobacterales</taxon>
        <taxon>Rubrobacteraceae</taxon>
        <taxon>environmental samples</taxon>
    </lineage>
</organism>
<gene>
    <name evidence="2" type="ORF">AVDCRST_MAG37-2494</name>
</gene>
<reference evidence="2" key="1">
    <citation type="submission" date="2020-02" db="EMBL/GenBank/DDBJ databases">
        <authorList>
            <person name="Meier V. D."/>
        </authorList>
    </citation>
    <scope>NUCLEOTIDE SEQUENCE</scope>
    <source>
        <strain evidence="2">AVDCRST_MAG37</strain>
    </source>
</reference>
<dbReference type="AlphaFoldDB" id="A0A6J4QSJ7"/>
<evidence type="ECO:0000313" key="2">
    <source>
        <dbReference type="EMBL" id="CAA9452363.1"/>
    </source>
</evidence>
<protein>
    <submittedName>
        <fullName evidence="2">Uncharacterized protein</fullName>
    </submittedName>
</protein>
<dbReference type="EMBL" id="CADCVD010000124">
    <property type="protein sequence ID" value="CAA9452363.1"/>
    <property type="molecule type" value="Genomic_DNA"/>
</dbReference>
<feature type="compositionally biased region" description="Basic and acidic residues" evidence="1">
    <location>
        <begin position="1"/>
        <end position="20"/>
    </location>
</feature>